<geneLocation type="plasmid" evidence="2 3">
    <name>pSR61</name>
</geneLocation>
<dbReference type="EMBL" id="FP565812">
    <property type="protein sequence ID" value="CBH22799.1"/>
    <property type="molecule type" value="Genomic_DNA"/>
</dbReference>
<accession>D5H4F9</accession>
<proteinExistence type="predicted"/>
<evidence type="ECO:0000313" key="3">
    <source>
        <dbReference type="Proteomes" id="UP000000933"/>
    </source>
</evidence>
<dbReference type="HOGENOM" id="CLU_1383317_0_0_10"/>
<sequence length="197" mass="21508">MLPSMTAHFQPMPAALRRKLFFSLLLALTVPLVSCDSGGSSDGSQNEGPQLEDLHSTNRLITSEGADGEVFDATESELDYYYRDDSDGSDVHICLGDDTIVKGRLSDISTDVNSSGNLVRTQEIVNADGVVLYDEENEGGTTTLEYLEIGTDVGETTRFEVQESDQSSIEGNTDTVRGIEEIPETDEDCANREDFHN</sequence>
<reference evidence="3" key="2">
    <citation type="submission" date="2010-04" db="EMBL/GenBank/DDBJ databases">
        <title>Genome sequence of Salinibacter ruber M8.</title>
        <authorList>
            <consortium name="Genoscope"/>
        </authorList>
    </citation>
    <scope>NUCLEOTIDE SEQUENCE [LARGE SCALE GENOMIC DNA]</scope>
    <source>
        <strain evidence="3">M8</strain>
        <plasmid evidence="3">pSR61</plasmid>
    </source>
</reference>
<gene>
    <name evidence="2" type="ORF">SRM_p61043</name>
</gene>
<evidence type="ECO:0000256" key="1">
    <source>
        <dbReference type="SAM" id="MobiDB-lite"/>
    </source>
</evidence>
<dbReference type="KEGG" id="srm:SRM_p61043"/>
<organism evidence="2 3">
    <name type="scientific">Salinibacter ruber (strain M8)</name>
    <dbReference type="NCBI Taxonomy" id="761659"/>
    <lineage>
        <taxon>Bacteria</taxon>
        <taxon>Pseudomonadati</taxon>
        <taxon>Rhodothermota</taxon>
        <taxon>Rhodothermia</taxon>
        <taxon>Rhodothermales</taxon>
        <taxon>Salinibacteraceae</taxon>
        <taxon>Salinibacter</taxon>
    </lineage>
</organism>
<protein>
    <submittedName>
        <fullName evidence="2">Uncharacterized protein</fullName>
    </submittedName>
</protein>
<dbReference type="AlphaFoldDB" id="D5H4F9"/>
<reference evidence="2 3" key="1">
    <citation type="journal article" date="2010" name="ISME J.">
        <title>Fine-scale evolution: genomic, phenotypic and ecological differentiation in two coexisting Salinibacter ruber strains.</title>
        <authorList>
            <person name="Pena A."/>
            <person name="Teeling H."/>
            <person name="Huerta-Cepas J."/>
            <person name="Santos F."/>
            <person name="Yarza P."/>
            <person name="Brito-Echeverria J."/>
            <person name="Lucio M."/>
            <person name="Schmitt-Kopplin P."/>
            <person name="Meseguer I."/>
            <person name="Schenowitz C."/>
            <person name="Dossat C."/>
            <person name="Barbe V."/>
            <person name="Dopazo J."/>
            <person name="Rossello-Mora R."/>
            <person name="Schuler M."/>
            <person name="Glockner F.O."/>
            <person name="Amann R."/>
            <person name="Gabaldon T."/>
            <person name="Anton J."/>
        </authorList>
    </citation>
    <scope>NUCLEOTIDE SEQUENCE [LARGE SCALE GENOMIC DNA]</scope>
    <source>
        <strain evidence="2 3">M8</strain>
        <plasmid evidence="3">pSR61</plasmid>
    </source>
</reference>
<keyword evidence="2" id="KW-0614">Plasmid</keyword>
<dbReference type="Proteomes" id="UP000000933">
    <property type="component" value="Plasmid pSR61"/>
</dbReference>
<name>D5H4F9_SALRM</name>
<feature type="region of interest" description="Disordered" evidence="1">
    <location>
        <begin position="165"/>
        <end position="197"/>
    </location>
</feature>
<evidence type="ECO:0000313" key="2">
    <source>
        <dbReference type="EMBL" id="CBH22799.1"/>
    </source>
</evidence>
<feature type="compositionally biased region" description="Polar residues" evidence="1">
    <location>
        <begin position="165"/>
        <end position="175"/>
    </location>
</feature>